<evidence type="ECO:0000313" key="4">
    <source>
        <dbReference type="Proteomes" id="UP000235803"/>
    </source>
</evidence>
<keyword evidence="1" id="KW-0472">Membrane</keyword>
<comment type="caution">
    <text evidence="3">The sequence shown here is derived from an EMBL/GenBank/DDBJ whole genome shotgun (WGS) entry which is preliminary data.</text>
</comment>
<dbReference type="Pfam" id="PF07331">
    <property type="entry name" value="TctB"/>
    <property type="match status" value="1"/>
</dbReference>
<name>A0A2N7UEF2_9GAMM</name>
<proteinExistence type="predicted"/>
<evidence type="ECO:0000256" key="1">
    <source>
        <dbReference type="SAM" id="Phobius"/>
    </source>
</evidence>
<evidence type="ECO:0000313" key="3">
    <source>
        <dbReference type="EMBL" id="PMR78765.1"/>
    </source>
</evidence>
<dbReference type="OrthoDB" id="5186924at2"/>
<feature type="domain" description="DUF1468" evidence="2">
    <location>
        <begin position="10"/>
        <end position="142"/>
    </location>
</feature>
<sequence>MYNRDYRDLIGGGLMALLGTAVVIYGLMTMSVGTLQRMGPGFFPISAGFILAASGSGIFIPALFRPGTLDAIEWRPLITITASLILFGLILPKFGLVPAIMMLVATATLGQHKISPISIIITSLFLSLMSYLIFYLGLGLTLTMARWPY</sequence>
<feature type="transmembrane region" description="Helical" evidence="1">
    <location>
        <begin position="42"/>
        <end position="64"/>
    </location>
</feature>
<accession>A0A2N7UEF2</accession>
<gene>
    <name evidence="3" type="ORF">C1H69_00405</name>
</gene>
<keyword evidence="1" id="KW-1133">Transmembrane helix</keyword>
<feature type="transmembrane region" description="Helical" evidence="1">
    <location>
        <begin position="84"/>
        <end position="105"/>
    </location>
</feature>
<dbReference type="InterPro" id="IPR009936">
    <property type="entry name" value="DUF1468"/>
</dbReference>
<dbReference type="AlphaFoldDB" id="A0A2N7UEF2"/>
<dbReference type="RefSeq" id="WP_102651444.1">
    <property type="nucleotide sequence ID" value="NZ_PNRF01000001.1"/>
</dbReference>
<feature type="transmembrane region" description="Helical" evidence="1">
    <location>
        <begin position="12"/>
        <end position="30"/>
    </location>
</feature>
<reference evidence="3 4" key="1">
    <citation type="submission" date="2018-01" db="EMBL/GenBank/DDBJ databases">
        <title>Halomonas endophytica sp. nov., isolated from storage liquid in the stems of Populus euphratica.</title>
        <authorList>
            <person name="Chen C."/>
        </authorList>
    </citation>
    <scope>NUCLEOTIDE SEQUENCE [LARGE SCALE GENOMIC DNA]</scope>
    <source>
        <strain evidence="3 4">MC28</strain>
    </source>
</reference>
<evidence type="ECO:0000259" key="2">
    <source>
        <dbReference type="Pfam" id="PF07331"/>
    </source>
</evidence>
<organism evidence="3 4">
    <name type="scientific">Billgrantia endophytica</name>
    <dbReference type="NCBI Taxonomy" id="2033802"/>
    <lineage>
        <taxon>Bacteria</taxon>
        <taxon>Pseudomonadati</taxon>
        <taxon>Pseudomonadota</taxon>
        <taxon>Gammaproteobacteria</taxon>
        <taxon>Oceanospirillales</taxon>
        <taxon>Halomonadaceae</taxon>
        <taxon>Billgrantia</taxon>
    </lineage>
</organism>
<keyword evidence="1" id="KW-0812">Transmembrane</keyword>
<dbReference type="Proteomes" id="UP000235803">
    <property type="component" value="Unassembled WGS sequence"/>
</dbReference>
<feature type="transmembrane region" description="Helical" evidence="1">
    <location>
        <begin position="117"/>
        <end position="138"/>
    </location>
</feature>
<dbReference type="EMBL" id="PNRF01000001">
    <property type="protein sequence ID" value="PMR78765.1"/>
    <property type="molecule type" value="Genomic_DNA"/>
</dbReference>
<keyword evidence="4" id="KW-1185">Reference proteome</keyword>
<protein>
    <submittedName>
        <fullName evidence="3">Tripartite tricarboxylate transporter TctB family protein</fullName>
    </submittedName>
</protein>